<gene>
    <name evidence="3" type="ORF">TSUD_242540</name>
</gene>
<reference evidence="4" key="1">
    <citation type="journal article" date="2017" name="Front. Plant Sci.">
        <title>Climate Clever Clovers: New Paradigm to Reduce the Environmental Footprint of Ruminants by Breeding Low Methanogenic Forages Utilizing Haplotype Variation.</title>
        <authorList>
            <person name="Kaur P."/>
            <person name="Appels R."/>
            <person name="Bayer P.E."/>
            <person name="Keeble-Gagnere G."/>
            <person name="Wang J."/>
            <person name="Hirakawa H."/>
            <person name="Shirasawa K."/>
            <person name="Vercoe P."/>
            <person name="Stefanova K."/>
            <person name="Durmic Z."/>
            <person name="Nichols P."/>
            <person name="Revell C."/>
            <person name="Isobe S.N."/>
            <person name="Edwards D."/>
            <person name="Erskine W."/>
        </authorList>
    </citation>
    <scope>NUCLEOTIDE SEQUENCE [LARGE SCALE GENOMIC DNA]</scope>
    <source>
        <strain evidence="4">cv. Daliak</strain>
    </source>
</reference>
<sequence>MHNLKDIILLHLKAAKQAGKDSDKVTIDMYMCYAISAYLLFLVGTTIFSNEAKNYVDITYLKYLKDLKLIDDYAWGPTALKFLYRELKNVIAPTCKYLAGYLTLQQSRSYHNFEDIGGVEDSEYKEHIPQATKFVPIKGQTNMRVIRKLMDPMMPHNVNRGRYLPKSV</sequence>
<dbReference type="Pfam" id="PF10536">
    <property type="entry name" value="PMD"/>
    <property type="match status" value="1"/>
</dbReference>
<dbReference type="AlphaFoldDB" id="A0A2Z6M8D9"/>
<protein>
    <recommendedName>
        <fullName evidence="2">Aminotransferase-like plant mobile domain-containing protein</fullName>
    </recommendedName>
</protein>
<dbReference type="InterPro" id="IPR019557">
    <property type="entry name" value="AminoTfrase-like_pln_mobile"/>
</dbReference>
<keyword evidence="1" id="KW-0472">Membrane</keyword>
<accession>A0A2Z6M8D9</accession>
<evidence type="ECO:0000259" key="2">
    <source>
        <dbReference type="Pfam" id="PF10536"/>
    </source>
</evidence>
<dbReference type="PANTHER" id="PTHR46033:SF1">
    <property type="entry name" value="PROTEIN MAIN-LIKE 2"/>
    <property type="match status" value="1"/>
</dbReference>
<keyword evidence="1" id="KW-1133">Transmembrane helix</keyword>
<dbReference type="OrthoDB" id="1428937at2759"/>
<evidence type="ECO:0000313" key="4">
    <source>
        <dbReference type="Proteomes" id="UP000242715"/>
    </source>
</evidence>
<evidence type="ECO:0000256" key="1">
    <source>
        <dbReference type="SAM" id="Phobius"/>
    </source>
</evidence>
<dbReference type="GO" id="GO:0010073">
    <property type="term" value="P:meristem maintenance"/>
    <property type="evidence" value="ECO:0007669"/>
    <property type="project" value="InterPro"/>
</dbReference>
<proteinExistence type="predicted"/>
<keyword evidence="1" id="KW-0812">Transmembrane</keyword>
<name>A0A2Z6M8D9_TRISU</name>
<organism evidence="3 4">
    <name type="scientific">Trifolium subterraneum</name>
    <name type="common">Subterranean clover</name>
    <dbReference type="NCBI Taxonomy" id="3900"/>
    <lineage>
        <taxon>Eukaryota</taxon>
        <taxon>Viridiplantae</taxon>
        <taxon>Streptophyta</taxon>
        <taxon>Embryophyta</taxon>
        <taxon>Tracheophyta</taxon>
        <taxon>Spermatophyta</taxon>
        <taxon>Magnoliopsida</taxon>
        <taxon>eudicotyledons</taxon>
        <taxon>Gunneridae</taxon>
        <taxon>Pentapetalae</taxon>
        <taxon>rosids</taxon>
        <taxon>fabids</taxon>
        <taxon>Fabales</taxon>
        <taxon>Fabaceae</taxon>
        <taxon>Papilionoideae</taxon>
        <taxon>50 kb inversion clade</taxon>
        <taxon>NPAAA clade</taxon>
        <taxon>Hologalegina</taxon>
        <taxon>IRL clade</taxon>
        <taxon>Trifolieae</taxon>
        <taxon>Trifolium</taxon>
    </lineage>
</organism>
<feature type="transmembrane region" description="Helical" evidence="1">
    <location>
        <begin position="30"/>
        <end position="48"/>
    </location>
</feature>
<dbReference type="PANTHER" id="PTHR46033">
    <property type="entry name" value="PROTEIN MAIN-LIKE 2"/>
    <property type="match status" value="1"/>
</dbReference>
<dbReference type="InterPro" id="IPR044824">
    <property type="entry name" value="MAIN-like"/>
</dbReference>
<evidence type="ECO:0000313" key="3">
    <source>
        <dbReference type="EMBL" id="GAU21682.1"/>
    </source>
</evidence>
<dbReference type="EMBL" id="DF973235">
    <property type="protein sequence ID" value="GAU21682.1"/>
    <property type="molecule type" value="Genomic_DNA"/>
</dbReference>
<keyword evidence="4" id="KW-1185">Reference proteome</keyword>
<dbReference type="Proteomes" id="UP000242715">
    <property type="component" value="Unassembled WGS sequence"/>
</dbReference>
<feature type="domain" description="Aminotransferase-like plant mobile" evidence="2">
    <location>
        <begin position="34"/>
        <end position="157"/>
    </location>
</feature>